<name>A0A936TEL1_9ACTN</name>
<dbReference type="AlphaFoldDB" id="A0A936TEL1"/>
<proteinExistence type="predicted"/>
<accession>A0A936TEL1</accession>
<gene>
    <name evidence="1" type="ORF">IPN02_10170</name>
</gene>
<protein>
    <submittedName>
        <fullName evidence="1">Uncharacterized protein</fullName>
    </submittedName>
</protein>
<dbReference type="Proteomes" id="UP000727993">
    <property type="component" value="Unassembled WGS sequence"/>
</dbReference>
<sequence length="53" mass="5685">MTPDGGVLERHPGLVIPQEGKDWYLQVAVKGEDDDRAASVQVAEIALDRPANG</sequence>
<evidence type="ECO:0000313" key="2">
    <source>
        <dbReference type="Proteomes" id="UP000727993"/>
    </source>
</evidence>
<organism evidence="1 2">
    <name type="scientific">Candidatus Neomicrothrix subdominans</name>
    <dbReference type="NCBI Taxonomy" id="2954438"/>
    <lineage>
        <taxon>Bacteria</taxon>
        <taxon>Bacillati</taxon>
        <taxon>Actinomycetota</taxon>
        <taxon>Acidimicrobiia</taxon>
        <taxon>Acidimicrobiales</taxon>
        <taxon>Microthrixaceae</taxon>
        <taxon>Candidatus Neomicrothrix</taxon>
    </lineage>
</organism>
<comment type="caution">
    <text evidence="1">The sequence shown here is derived from an EMBL/GenBank/DDBJ whole genome shotgun (WGS) entry which is preliminary data.</text>
</comment>
<reference evidence="1 2" key="1">
    <citation type="submission" date="2020-10" db="EMBL/GenBank/DDBJ databases">
        <title>Connecting structure to function with the recovery of over 1000 high-quality activated sludge metagenome-assembled genomes encoding full-length rRNA genes using long-read sequencing.</title>
        <authorList>
            <person name="Singleton C.M."/>
            <person name="Petriglieri F."/>
            <person name="Kristensen J.M."/>
            <person name="Kirkegaard R.H."/>
            <person name="Michaelsen T.Y."/>
            <person name="Andersen M.H."/>
            <person name="Karst S.M."/>
            <person name="Dueholm M.S."/>
            <person name="Nielsen P.H."/>
            <person name="Albertsen M."/>
        </authorList>
    </citation>
    <scope>NUCLEOTIDE SEQUENCE [LARGE SCALE GENOMIC DNA]</scope>
    <source>
        <strain evidence="1">Lyne_18-Q3-R50-59_MAXAC.006</strain>
    </source>
</reference>
<evidence type="ECO:0000313" key="1">
    <source>
        <dbReference type="EMBL" id="MBK9297177.1"/>
    </source>
</evidence>
<dbReference type="EMBL" id="JADJZA010000006">
    <property type="protein sequence ID" value="MBK9297177.1"/>
    <property type="molecule type" value="Genomic_DNA"/>
</dbReference>